<feature type="signal peptide" evidence="3">
    <location>
        <begin position="1"/>
        <end position="21"/>
    </location>
</feature>
<evidence type="ECO:0000313" key="5">
    <source>
        <dbReference type="Proteomes" id="UP000271974"/>
    </source>
</evidence>
<dbReference type="AlphaFoldDB" id="A0A433SVY3"/>
<sequence length="450" mass="49293">MRPLGLMLAIVLCSVLTAIQQNPEIEFDNQYRILFPGASLEQFYKCLCDKRIQRCQQQYKIQSSSNRGFTYVVKDPTISVYALQDEPERSSFLCHPGAFATIDSLVCVRWHNSSRPCDGQAKCGSVRVALDYETCDFNCVNIFWTNYLFSGGKFFHNPEFDIDKECVATSTSQPGGSNNESLKVAVAVGWSLFVLLLGLNVAYIVRWYRQSKLSSKRSNQAGFGLTTTGNSRLGANQTSSIMTTNSNTDRGRTLEIKHPAPEDAGGNHRYDECSPFESTDNDYNTIDEERAASAPRLSEIQARLAQTARPGCTEQASRHAPGSPSGGDGQTSPQGHIYKQSTEQIHDTGCKTLGAVRHTTLEIPNGELAPYSEGSAVQDDGEGFGDAKSSRSTHQNDYDRLTSRGESLSAEVNTNPNTYNTVSASFGGRSSPCRDDTDTPGATLYDVPRG</sequence>
<feature type="chain" id="PRO_5019578472" description="Sushi domain-containing protein" evidence="3">
    <location>
        <begin position="22"/>
        <end position="450"/>
    </location>
</feature>
<keyword evidence="3" id="KW-0732">Signal</keyword>
<organism evidence="4 5">
    <name type="scientific">Elysia chlorotica</name>
    <name type="common">Eastern emerald elysia</name>
    <name type="synonym">Sea slug</name>
    <dbReference type="NCBI Taxonomy" id="188477"/>
    <lineage>
        <taxon>Eukaryota</taxon>
        <taxon>Metazoa</taxon>
        <taxon>Spiralia</taxon>
        <taxon>Lophotrochozoa</taxon>
        <taxon>Mollusca</taxon>
        <taxon>Gastropoda</taxon>
        <taxon>Heterobranchia</taxon>
        <taxon>Euthyneura</taxon>
        <taxon>Panpulmonata</taxon>
        <taxon>Sacoglossa</taxon>
        <taxon>Placobranchoidea</taxon>
        <taxon>Plakobranchidae</taxon>
        <taxon>Elysia</taxon>
    </lineage>
</organism>
<proteinExistence type="predicted"/>
<dbReference type="OrthoDB" id="6089095at2759"/>
<evidence type="ECO:0000256" key="1">
    <source>
        <dbReference type="SAM" id="MobiDB-lite"/>
    </source>
</evidence>
<dbReference type="Proteomes" id="UP000271974">
    <property type="component" value="Unassembled WGS sequence"/>
</dbReference>
<evidence type="ECO:0000256" key="3">
    <source>
        <dbReference type="SAM" id="SignalP"/>
    </source>
</evidence>
<keyword evidence="2" id="KW-0472">Membrane</keyword>
<reference evidence="4 5" key="1">
    <citation type="submission" date="2019-01" db="EMBL/GenBank/DDBJ databases">
        <title>A draft genome assembly of the solar-powered sea slug Elysia chlorotica.</title>
        <authorList>
            <person name="Cai H."/>
            <person name="Li Q."/>
            <person name="Fang X."/>
            <person name="Li J."/>
            <person name="Curtis N.E."/>
            <person name="Altenburger A."/>
            <person name="Shibata T."/>
            <person name="Feng M."/>
            <person name="Maeda T."/>
            <person name="Schwartz J.A."/>
            <person name="Shigenobu S."/>
            <person name="Lundholm N."/>
            <person name="Nishiyama T."/>
            <person name="Yang H."/>
            <person name="Hasebe M."/>
            <person name="Li S."/>
            <person name="Pierce S.K."/>
            <person name="Wang J."/>
        </authorList>
    </citation>
    <scope>NUCLEOTIDE SEQUENCE [LARGE SCALE GENOMIC DNA]</scope>
    <source>
        <strain evidence="4">EC2010</strain>
        <tissue evidence="4">Whole organism of an adult</tissue>
    </source>
</reference>
<evidence type="ECO:0000313" key="4">
    <source>
        <dbReference type="EMBL" id="RUS73338.1"/>
    </source>
</evidence>
<accession>A0A433SVY3</accession>
<feature type="region of interest" description="Disordered" evidence="1">
    <location>
        <begin position="305"/>
        <end position="335"/>
    </location>
</feature>
<dbReference type="EMBL" id="RQTK01000948">
    <property type="protein sequence ID" value="RUS73338.1"/>
    <property type="molecule type" value="Genomic_DNA"/>
</dbReference>
<keyword evidence="5" id="KW-1185">Reference proteome</keyword>
<comment type="caution">
    <text evidence="4">The sequence shown here is derived from an EMBL/GenBank/DDBJ whole genome shotgun (WGS) entry which is preliminary data.</text>
</comment>
<protein>
    <recommendedName>
        <fullName evidence="6">Sushi domain-containing protein</fullName>
    </recommendedName>
</protein>
<evidence type="ECO:0000256" key="2">
    <source>
        <dbReference type="SAM" id="Phobius"/>
    </source>
</evidence>
<evidence type="ECO:0008006" key="6">
    <source>
        <dbReference type="Google" id="ProtNLM"/>
    </source>
</evidence>
<gene>
    <name evidence="4" type="ORF">EGW08_018910</name>
</gene>
<feature type="transmembrane region" description="Helical" evidence="2">
    <location>
        <begin position="187"/>
        <end position="208"/>
    </location>
</feature>
<keyword evidence="2" id="KW-0812">Transmembrane</keyword>
<feature type="region of interest" description="Disordered" evidence="1">
    <location>
        <begin position="364"/>
        <end position="450"/>
    </location>
</feature>
<name>A0A433SVY3_ELYCH</name>
<feature type="compositionally biased region" description="Polar residues" evidence="1">
    <location>
        <begin position="404"/>
        <end position="424"/>
    </location>
</feature>
<keyword evidence="2" id="KW-1133">Transmembrane helix</keyword>
<feature type="compositionally biased region" description="Basic and acidic residues" evidence="1">
    <location>
        <begin position="394"/>
        <end position="403"/>
    </location>
</feature>